<organism evidence="2 3">
    <name type="scientific">Caldimonas aquatica</name>
    <dbReference type="NCBI Taxonomy" id="376175"/>
    <lineage>
        <taxon>Bacteria</taxon>
        <taxon>Pseudomonadati</taxon>
        <taxon>Pseudomonadota</taxon>
        <taxon>Betaproteobacteria</taxon>
        <taxon>Burkholderiales</taxon>
        <taxon>Sphaerotilaceae</taxon>
        <taxon>Caldimonas</taxon>
    </lineage>
</organism>
<dbReference type="InterPro" id="IPR042095">
    <property type="entry name" value="SUMF_sf"/>
</dbReference>
<protein>
    <submittedName>
        <fullName evidence="2">Selenoneine synthase SenA</fullName>
    </submittedName>
</protein>
<dbReference type="InterPro" id="IPR051043">
    <property type="entry name" value="Sulfatase_Mod_Factor_Kinase"/>
</dbReference>
<dbReference type="PANTHER" id="PTHR23150">
    <property type="entry name" value="SULFATASE MODIFYING FACTOR 1, 2"/>
    <property type="match status" value="1"/>
</dbReference>
<dbReference type="InterPro" id="IPR016187">
    <property type="entry name" value="CTDL_fold"/>
</dbReference>
<dbReference type="Gene3D" id="3.90.1580.10">
    <property type="entry name" value="paralog of FGE (formylglycine-generating enzyme)"/>
    <property type="match status" value="2"/>
</dbReference>
<accession>A0ABY6MV21</accession>
<gene>
    <name evidence="2" type="primary">senA</name>
    <name evidence="2" type="ORF">OMP39_04545</name>
</gene>
<sequence length="396" mass="46027">MDTPQMRSAGRDLLSLALIDSRNCTLQRFAAHEAVLDAPRLPELNPPLWELGHVAWFQEYWIGRNVERHRGPEADRSRPRLPSVEPQADAWYDSSQVPHATRWELLLPDVEATKRYLVDTLESTLELLSNAPETDEGLYFFRLALFHEDMHAEAFAYMAQTRGLPVEGLAWPQPRPLREPIGVAATRWRLGVEQGTPGFVFDNEKWAHEVQVPEFEIDAQPVTWTQYAEFVEDGGYDDERWWSSEGWRWLQASGRRAPRHVEQIRHGVLMQRMGTLVHVPLNTPVMHVSWHEANAWCRWAGRRLPTEAEWEVAAHAAGGRGFRWGEVWEWTASRFEPYPGFAADPYADYSRPWFGTHRVVRGASFATRRRLAHPKYRNFFRPERDDIFCGFRSCAW</sequence>
<name>A0ABY6MV21_9BURK</name>
<keyword evidence="3" id="KW-1185">Reference proteome</keyword>
<dbReference type="NCBIfam" id="NF041186">
    <property type="entry name" value="SenA"/>
    <property type="match status" value="1"/>
</dbReference>
<dbReference type="EMBL" id="CP110257">
    <property type="protein sequence ID" value="UZD55855.1"/>
    <property type="molecule type" value="Genomic_DNA"/>
</dbReference>
<dbReference type="NCBIfam" id="TIGR04373">
    <property type="entry name" value="egtB_X_signatur"/>
    <property type="match status" value="1"/>
</dbReference>
<dbReference type="InterPro" id="IPR034660">
    <property type="entry name" value="DinB/YfiT-like"/>
</dbReference>
<dbReference type="PANTHER" id="PTHR23150:SF36">
    <property type="entry name" value="HERCYNINE OXYGENASE"/>
    <property type="match status" value="1"/>
</dbReference>
<proteinExistence type="predicted"/>
<dbReference type="SUPFAM" id="SSF56436">
    <property type="entry name" value="C-type lectin-like"/>
    <property type="match status" value="1"/>
</dbReference>
<evidence type="ECO:0000313" key="3">
    <source>
        <dbReference type="Proteomes" id="UP001163266"/>
    </source>
</evidence>
<dbReference type="SUPFAM" id="SSF109854">
    <property type="entry name" value="DinB/YfiT-like putative metalloenzymes"/>
    <property type="match status" value="1"/>
</dbReference>
<evidence type="ECO:0000313" key="2">
    <source>
        <dbReference type="EMBL" id="UZD55855.1"/>
    </source>
</evidence>
<evidence type="ECO:0000259" key="1">
    <source>
        <dbReference type="Pfam" id="PF03781"/>
    </source>
</evidence>
<dbReference type="Pfam" id="PF03781">
    <property type="entry name" value="FGE-sulfatase"/>
    <property type="match status" value="1"/>
</dbReference>
<dbReference type="InterPro" id="IPR005532">
    <property type="entry name" value="SUMF_dom"/>
</dbReference>
<feature type="domain" description="Sulfatase-modifying factor enzyme-like" evidence="1">
    <location>
        <begin position="193"/>
        <end position="325"/>
    </location>
</feature>
<dbReference type="Proteomes" id="UP001163266">
    <property type="component" value="Chromosome"/>
</dbReference>
<dbReference type="RefSeq" id="WP_264893608.1">
    <property type="nucleotide sequence ID" value="NZ_CP110257.1"/>
</dbReference>
<reference evidence="2" key="1">
    <citation type="submission" date="2022-10" db="EMBL/GenBank/DDBJ databases">
        <title>Complete genome sequence of Schlegelella aquatica LMG 23380.</title>
        <authorList>
            <person name="Musilova J."/>
            <person name="Kourilova X."/>
            <person name="Bezdicek M."/>
            <person name="Hermankova K."/>
            <person name="Obruca S."/>
            <person name="Sedlar K."/>
        </authorList>
    </citation>
    <scope>NUCLEOTIDE SEQUENCE</scope>
    <source>
        <strain evidence="2">LMG 23380</strain>
    </source>
</reference>
<dbReference type="InterPro" id="IPR030809">
    <property type="entry name" value="EgtB_signatur"/>
</dbReference>